<dbReference type="RefSeq" id="WP_107858910.1">
    <property type="nucleotide sequence ID" value="NZ_CABPVF010000004.1"/>
</dbReference>
<dbReference type="InterPro" id="IPR050902">
    <property type="entry name" value="ABC_Transporter_SBP"/>
</dbReference>
<dbReference type="Proteomes" id="UP000594513">
    <property type="component" value="Chromosome"/>
</dbReference>
<evidence type="ECO:0000313" key="2">
    <source>
        <dbReference type="EMBL" id="QPH86580.1"/>
    </source>
</evidence>
<dbReference type="EMBL" id="CP049272">
    <property type="protein sequence ID" value="QPH86580.1"/>
    <property type="molecule type" value="Genomic_DNA"/>
</dbReference>
<dbReference type="InterPro" id="IPR002491">
    <property type="entry name" value="ABC_transptr_periplasmic_BD"/>
</dbReference>
<organism evidence="2 3">
    <name type="scientific">Campylobacter concisus</name>
    <dbReference type="NCBI Taxonomy" id="199"/>
    <lineage>
        <taxon>Bacteria</taxon>
        <taxon>Pseudomonadati</taxon>
        <taxon>Campylobacterota</taxon>
        <taxon>Epsilonproteobacteria</taxon>
        <taxon>Campylobacterales</taxon>
        <taxon>Campylobacteraceae</taxon>
        <taxon>Campylobacter</taxon>
    </lineage>
</organism>
<dbReference type="PROSITE" id="PS50983">
    <property type="entry name" value="FE_B12_PBP"/>
    <property type="match status" value="1"/>
</dbReference>
<dbReference type="Gene3D" id="3.40.50.1980">
    <property type="entry name" value="Nitrogenase molybdenum iron protein domain"/>
    <property type="match status" value="2"/>
</dbReference>
<accession>A0AAE7P790</accession>
<feature type="domain" description="Fe/B12 periplasmic-binding" evidence="1">
    <location>
        <begin position="23"/>
        <end position="269"/>
    </location>
</feature>
<gene>
    <name evidence="2" type="ORF">CVT17_06230</name>
</gene>
<dbReference type="PANTHER" id="PTHR30535:SF34">
    <property type="entry name" value="MOLYBDATE-BINDING PROTEIN MOLA"/>
    <property type="match status" value="1"/>
</dbReference>
<sequence>MKKLFLVFAFLLGFSGVGLSAKNIVVLDPAVVEMMYMLEAEDQIAAISTLEFGKIWPEDKTEKLKSVGTYTKPNLERIVELKPDLVVTSFHSDGVNADLAKFGIKTLTMQANSVDDICKNIEKMGDITGKKERAGELVAKIKQDFLKFQNSNLSGKKILGVYAATPLVAFNDASLPGDMFTKFGMKNVAGGLAGAMPIVQNEFILAQNPDFIIVVGMKDGSDFLSQNPVLKATSAAKNSKILNVPSSLVLRGTPRINDAANELFNTLNK</sequence>
<name>A0AAE7P790_9BACT</name>
<dbReference type="GO" id="GO:0071281">
    <property type="term" value="P:cellular response to iron ion"/>
    <property type="evidence" value="ECO:0007669"/>
    <property type="project" value="TreeGrafter"/>
</dbReference>
<proteinExistence type="predicted"/>
<dbReference type="PANTHER" id="PTHR30535">
    <property type="entry name" value="VITAMIN B12-BINDING PROTEIN"/>
    <property type="match status" value="1"/>
</dbReference>
<evidence type="ECO:0000259" key="1">
    <source>
        <dbReference type="PROSITE" id="PS50983"/>
    </source>
</evidence>
<dbReference type="SUPFAM" id="SSF53807">
    <property type="entry name" value="Helical backbone' metal receptor"/>
    <property type="match status" value="1"/>
</dbReference>
<protein>
    <submittedName>
        <fullName evidence="2">ABC transporter substrate-binding protein</fullName>
    </submittedName>
</protein>
<reference evidence="2 3" key="1">
    <citation type="journal article" date="2018" name="Emerg. Microbes Infect.">
        <title>Genomic analysis of oral Campylobacter concisus strains identified a potential bacterial molecular marker associated with active Crohn's disease.</title>
        <authorList>
            <person name="Liu F."/>
            <person name="Ma R."/>
            <person name="Tay C.Y.A."/>
            <person name="Octavia S."/>
            <person name="Lan R."/>
            <person name="Chung H.K.L."/>
            <person name="Riordan S.M."/>
            <person name="Grimm M.C."/>
            <person name="Leong R.W."/>
            <person name="Tanaka M.M."/>
            <person name="Connor S."/>
            <person name="Zhang L."/>
        </authorList>
    </citation>
    <scope>NUCLEOTIDE SEQUENCE [LARGE SCALE GENOMIC DNA]</scope>
    <source>
        <strain evidence="2 3">P27CDO-S2</strain>
    </source>
</reference>
<evidence type="ECO:0000313" key="3">
    <source>
        <dbReference type="Proteomes" id="UP000594513"/>
    </source>
</evidence>
<dbReference type="Pfam" id="PF01497">
    <property type="entry name" value="Peripla_BP_2"/>
    <property type="match status" value="1"/>
</dbReference>
<dbReference type="AlphaFoldDB" id="A0AAE7P790"/>